<protein>
    <submittedName>
        <fullName evidence="2">Uncharacterized protein</fullName>
    </submittedName>
</protein>
<reference evidence="2 3" key="1">
    <citation type="journal article" date="2018" name="Mol. Plant">
        <title>The genome of Artemisia annua provides insight into the evolution of Asteraceae family and artemisinin biosynthesis.</title>
        <authorList>
            <person name="Shen Q."/>
            <person name="Zhang L."/>
            <person name="Liao Z."/>
            <person name="Wang S."/>
            <person name="Yan T."/>
            <person name="Shi P."/>
            <person name="Liu M."/>
            <person name="Fu X."/>
            <person name="Pan Q."/>
            <person name="Wang Y."/>
            <person name="Lv Z."/>
            <person name="Lu X."/>
            <person name="Zhang F."/>
            <person name="Jiang W."/>
            <person name="Ma Y."/>
            <person name="Chen M."/>
            <person name="Hao X."/>
            <person name="Li L."/>
            <person name="Tang Y."/>
            <person name="Lv G."/>
            <person name="Zhou Y."/>
            <person name="Sun X."/>
            <person name="Brodelius P.E."/>
            <person name="Rose J.K.C."/>
            <person name="Tang K."/>
        </authorList>
    </citation>
    <scope>NUCLEOTIDE SEQUENCE [LARGE SCALE GENOMIC DNA]</scope>
    <source>
        <strain evidence="3">cv. Huhao1</strain>
        <tissue evidence="2">Leaf</tissue>
    </source>
</reference>
<organism evidence="2 3">
    <name type="scientific">Artemisia annua</name>
    <name type="common">Sweet wormwood</name>
    <dbReference type="NCBI Taxonomy" id="35608"/>
    <lineage>
        <taxon>Eukaryota</taxon>
        <taxon>Viridiplantae</taxon>
        <taxon>Streptophyta</taxon>
        <taxon>Embryophyta</taxon>
        <taxon>Tracheophyta</taxon>
        <taxon>Spermatophyta</taxon>
        <taxon>Magnoliopsida</taxon>
        <taxon>eudicotyledons</taxon>
        <taxon>Gunneridae</taxon>
        <taxon>Pentapetalae</taxon>
        <taxon>asterids</taxon>
        <taxon>campanulids</taxon>
        <taxon>Asterales</taxon>
        <taxon>Asteraceae</taxon>
        <taxon>Asteroideae</taxon>
        <taxon>Anthemideae</taxon>
        <taxon>Artemisiinae</taxon>
        <taxon>Artemisia</taxon>
    </lineage>
</organism>
<dbReference type="OrthoDB" id="1930928at2759"/>
<evidence type="ECO:0000313" key="3">
    <source>
        <dbReference type="Proteomes" id="UP000245207"/>
    </source>
</evidence>
<proteinExistence type="predicted"/>
<comment type="caution">
    <text evidence="2">The sequence shown here is derived from an EMBL/GenBank/DDBJ whole genome shotgun (WGS) entry which is preliminary data.</text>
</comment>
<gene>
    <name evidence="2" type="ORF">CTI12_AA518020</name>
</gene>
<name>A0A2U1L8W3_ARTAN</name>
<sequence length="248" mass="28847">MNGDDENRGGDLNHADNRSSKQKEYNKLYYASRKDVVVSRAVAEKRRIANKKYYERQKEIKIRRLANGEGSSHSTLATNISDVDMLQMNSKASERTLLGTLNARRINNISPSVISNSIEFRKNMANSSRIQMRRRNLLPLFDEVMNEASTGYCTRVNDDPPITYTITQEDPYAFVYDELSHRCEWENLNEDIIKILMGVLSTNPYVRTFRSLRELGQLDKYRVTLNASVEIDQRHRQYNRPTTSEVRR</sequence>
<accession>A0A2U1L8W3</accession>
<dbReference type="Proteomes" id="UP000245207">
    <property type="component" value="Unassembled WGS sequence"/>
</dbReference>
<evidence type="ECO:0000256" key="1">
    <source>
        <dbReference type="SAM" id="MobiDB-lite"/>
    </source>
</evidence>
<dbReference type="AlphaFoldDB" id="A0A2U1L8W3"/>
<keyword evidence="3" id="KW-1185">Reference proteome</keyword>
<feature type="region of interest" description="Disordered" evidence="1">
    <location>
        <begin position="1"/>
        <end position="26"/>
    </location>
</feature>
<evidence type="ECO:0000313" key="2">
    <source>
        <dbReference type="EMBL" id="PWA45433.1"/>
    </source>
</evidence>
<dbReference type="STRING" id="35608.A0A2U1L8W3"/>
<dbReference type="EMBL" id="PKPP01010771">
    <property type="protein sequence ID" value="PWA45433.1"/>
    <property type="molecule type" value="Genomic_DNA"/>
</dbReference>